<keyword evidence="9" id="KW-1185">Reference proteome</keyword>
<dbReference type="InterPro" id="IPR023214">
    <property type="entry name" value="HAD_sf"/>
</dbReference>
<dbReference type="RefSeq" id="WP_134384954.1">
    <property type="nucleotide sequence ID" value="NZ_BMWW01000001.1"/>
</dbReference>
<evidence type="ECO:0000256" key="6">
    <source>
        <dbReference type="SAM" id="Phobius"/>
    </source>
</evidence>
<dbReference type="GO" id="GO:0016765">
    <property type="term" value="F:transferase activity, transferring alkyl or aryl (other than methyl) groups"/>
    <property type="evidence" value="ECO:0007669"/>
    <property type="project" value="InterPro"/>
</dbReference>
<keyword evidence="4 6" id="KW-1133">Transmembrane helix</keyword>
<sequence length="483" mass="53248">MTDIDLTASQARVRSAEPPLVVDLDGTLIHSDMLWESLMLFLRLHFLQAWRLPLWLLRGKAGFKHALAEWVQPDPAALPYDRDLLEHIAAQRDAGRHIVLATGSQRQLAEKIAAHLGVFDEAFGTDSDVNLTSSNKAAMLVSRYGQGGFDYIGNATVDIPVWQAARFAYSVGNKPFRLADGRATERAGGTRYHPLPALFKAMRPRQWLKNLLVFVPMLAGHALDAEHALQSLLAFVAFSLCASSAYLLNDALDAPDDRLHPTKCKRPIAAGTLPLALAVVASPLLAIVALSLSFAFSPLLGAALILYFVSTLAYSFQLKRIMMIDIVALSLLYTMRVLGGAAATAITPSFWLLGFSFFLFLSLALLKRFSELYNLHQRGKDKTSGRGYTVSDRMPVAVMGINSGFLSVLVFILYFNSDQVLEQYDTPQFLMGVVPLLVFWLGRLWMLAFRGQVNEDPVLYVSKDKVSLLTIALCVILVVAATF</sequence>
<dbReference type="InterPro" id="IPR000537">
    <property type="entry name" value="UbiA_prenyltransferase"/>
</dbReference>
<reference evidence="8 9" key="2">
    <citation type="submission" date="2019-03" db="EMBL/GenBank/DDBJ databases">
        <title>Draft Genome Sequences of Six Type Strains of the Genus Massilia.</title>
        <authorList>
            <person name="Miess H."/>
            <person name="Frediansyhah A."/>
            <person name="Gross H."/>
        </authorList>
    </citation>
    <scope>NUCLEOTIDE SEQUENCE [LARGE SCALE GENOMIC DNA]</scope>
    <source>
        <strain evidence="8 9">DSM 17505</strain>
    </source>
</reference>
<comment type="subcellular location">
    <subcellularLocation>
        <location evidence="1">Membrane</location>
        <topology evidence="1">Multi-pass membrane protein</topology>
    </subcellularLocation>
</comment>
<evidence type="ECO:0000256" key="1">
    <source>
        <dbReference type="ARBA" id="ARBA00004141"/>
    </source>
</evidence>
<dbReference type="CDD" id="cd13963">
    <property type="entry name" value="PT_UbiA_2"/>
    <property type="match status" value="1"/>
</dbReference>
<evidence type="ECO:0000313" key="10">
    <source>
        <dbReference type="Proteomes" id="UP000619512"/>
    </source>
</evidence>
<organism evidence="7 10">
    <name type="scientific">Pseudoduganella plicata</name>
    <dbReference type="NCBI Taxonomy" id="321984"/>
    <lineage>
        <taxon>Bacteria</taxon>
        <taxon>Pseudomonadati</taxon>
        <taxon>Pseudomonadota</taxon>
        <taxon>Betaproteobacteria</taxon>
        <taxon>Burkholderiales</taxon>
        <taxon>Oxalobacteraceae</taxon>
        <taxon>Telluria group</taxon>
        <taxon>Pseudoduganella</taxon>
    </lineage>
</organism>
<feature type="transmembrane region" description="Helical" evidence="6">
    <location>
        <begin position="396"/>
        <end position="415"/>
    </location>
</feature>
<dbReference type="GO" id="GO:0016020">
    <property type="term" value="C:membrane"/>
    <property type="evidence" value="ECO:0007669"/>
    <property type="project" value="UniProtKB-SubCell"/>
</dbReference>
<dbReference type="SUPFAM" id="SSF56784">
    <property type="entry name" value="HAD-like"/>
    <property type="match status" value="1"/>
</dbReference>
<dbReference type="EMBL" id="CP038026">
    <property type="protein sequence ID" value="QBQ36674.1"/>
    <property type="molecule type" value="Genomic_DNA"/>
</dbReference>
<dbReference type="Proteomes" id="UP000619512">
    <property type="component" value="Unassembled WGS sequence"/>
</dbReference>
<keyword evidence="3 6" id="KW-0812">Transmembrane</keyword>
<reference evidence="7" key="1">
    <citation type="journal article" date="2014" name="Int. J. Syst. Evol. Microbiol.">
        <title>Complete genome sequence of Corynebacterium casei LMG S-19264T (=DSM 44701T), isolated from a smear-ripened cheese.</title>
        <authorList>
            <consortium name="US DOE Joint Genome Institute (JGI-PGF)"/>
            <person name="Walter F."/>
            <person name="Albersmeier A."/>
            <person name="Kalinowski J."/>
            <person name="Ruckert C."/>
        </authorList>
    </citation>
    <scope>NUCLEOTIDE SEQUENCE</scope>
    <source>
        <strain evidence="7">KCTC 12344</strain>
    </source>
</reference>
<reference evidence="7" key="3">
    <citation type="submission" date="2022-12" db="EMBL/GenBank/DDBJ databases">
        <authorList>
            <person name="Sun Q."/>
            <person name="Kim S."/>
        </authorList>
    </citation>
    <scope>NUCLEOTIDE SEQUENCE</scope>
    <source>
        <strain evidence="7">KCTC 12344</strain>
    </source>
</reference>
<evidence type="ECO:0000313" key="7">
    <source>
        <dbReference type="EMBL" id="GGY73606.1"/>
    </source>
</evidence>
<feature type="transmembrane region" description="Helical" evidence="6">
    <location>
        <begin position="229"/>
        <end position="248"/>
    </location>
</feature>
<evidence type="ECO:0000313" key="9">
    <source>
        <dbReference type="Proteomes" id="UP000294359"/>
    </source>
</evidence>
<feature type="transmembrane region" description="Helical" evidence="6">
    <location>
        <begin position="427"/>
        <end position="446"/>
    </location>
</feature>
<dbReference type="Pfam" id="PF01040">
    <property type="entry name" value="UbiA"/>
    <property type="match status" value="1"/>
</dbReference>
<feature type="transmembrane region" description="Helical" evidence="6">
    <location>
        <begin position="268"/>
        <end position="290"/>
    </location>
</feature>
<dbReference type="InterPro" id="IPR036412">
    <property type="entry name" value="HAD-like_sf"/>
</dbReference>
<accession>A0A4P7BDN2</accession>
<evidence type="ECO:0000256" key="4">
    <source>
        <dbReference type="ARBA" id="ARBA00022989"/>
    </source>
</evidence>
<evidence type="ECO:0000256" key="3">
    <source>
        <dbReference type="ARBA" id="ARBA00022692"/>
    </source>
</evidence>
<dbReference type="InterPro" id="IPR044878">
    <property type="entry name" value="UbiA_sf"/>
</dbReference>
<dbReference type="Gene3D" id="1.10.357.140">
    <property type="entry name" value="UbiA prenyltransferase"/>
    <property type="match status" value="1"/>
</dbReference>
<keyword evidence="5 6" id="KW-0472">Membrane</keyword>
<dbReference type="NCBIfam" id="NF006088">
    <property type="entry name" value="PRK08238.1"/>
    <property type="match status" value="1"/>
</dbReference>
<dbReference type="Pfam" id="PF12710">
    <property type="entry name" value="HAD"/>
    <property type="match status" value="1"/>
</dbReference>
<feature type="transmembrane region" description="Helical" evidence="6">
    <location>
        <begin position="296"/>
        <end position="316"/>
    </location>
</feature>
<dbReference type="Gene3D" id="3.40.50.1000">
    <property type="entry name" value="HAD superfamily/HAD-like"/>
    <property type="match status" value="1"/>
</dbReference>
<dbReference type="EMBL" id="BMWW01000001">
    <property type="protein sequence ID" value="GGY73606.1"/>
    <property type="molecule type" value="Genomic_DNA"/>
</dbReference>
<dbReference type="OrthoDB" id="9803632at2"/>
<dbReference type="AlphaFoldDB" id="A0A4P7BDN2"/>
<evidence type="ECO:0000256" key="5">
    <source>
        <dbReference type="ARBA" id="ARBA00023136"/>
    </source>
</evidence>
<proteinExistence type="predicted"/>
<evidence type="ECO:0000313" key="8">
    <source>
        <dbReference type="EMBL" id="QBQ36674.1"/>
    </source>
</evidence>
<protein>
    <submittedName>
        <fullName evidence="7">Membrane protein</fullName>
    </submittedName>
    <submittedName>
        <fullName evidence="8">UbiA family prenyltransferase</fullName>
    </submittedName>
</protein>
<name>A0A4P7BDN2_9BURK</name>
<keyword evidence="2" id="KW-1003">Cell membrane</keyword>
<evidence type="ECO:0000256" key="2">
    <source>
        <dbReference type="ARBA" id="ARBA00022475"/>
    </source>
</evidence>
<feature type="transmembrane region" description="Helical" evidence="6">
    <location>
        <begin position="466"/>
        <end position="482"/>
    </location>
</feature>
<dbReference type="Proteomes" id="UP000294359">
    <property type="component" value="Chromosome"/>
</dbReference>
<gene>
    <name evidence="8" type="ORF">E1742_11235</name>
    <name evidence="7" type="ORF">GCM10007388_02230</name>
</gene>